<dbReference type="Proteomes" id="UP001144347">
    <property type="component" value="Unassembled WGS sequence"/>
</dbReference>
<evidence type="ECO:0000313" key="2">
    <source>
        <dbReference type="Proteomes" id="UP001144347"/>
    </source>
</evidence>
<sequence length="170" mass="19800">MLINKRSDPKILSNETEMFSEGIAYINSSQWLLAYQSFKHLTDNSKSISVEVLYNMALCHFFAKEYQKTIYVLNEALTFLSVPSIRSNLNHQIPDILLEDEYQGKHYLKALTSSAVDLNHPITKLRIRRLLVDTHYHLENWKEIIRLSALPDMEKCENVRLAFAKAKENI</sequence>
<dbReference type="InterPro" id="IPR011990">
    <property type="entry name" value="TPR-like_helical_dom_sf"/>
</dbReference>
<reference evidence="1" key="1">
    <citation type="submission" date="2022-12" db="EMBL/GenBank/DDBJ databases">
        <title>Genome sequence of HCMS5-2.</title>
        <authorList>
            <person name="Woo H."/>
        </authorList>
    </citation>
    <scope>NUCLEOTIDE SEQUENCE</scope>
    <source>
        <strain evidence="1">HCMS5-2</strain>
    </source>
</reference>
<organism evidence="1 2">
    <name type="scientific">Pedobacter punctiformis</name>
    <dbReference type="NCBI Taxonomy" id="3004097"/>
    <lineage>
        <taxon>Bacteria</taxon>
        <taxon>Pseudomonadati</taxon>
        <taxon>Bacteroidota</taxon>
        <taxon>Sphingobacteriia</taxon>
        <taxon>Sphingobacteriales</taxon>
        <taxon>Sphingobacteriaceae</taxon>
        <taxon>Pedobacter</taxon>
    </lineage>
</organism>
<accession>A0ABT4L5W2</accession>
<dbReference type="Gene3D" id="1.25.40.10">
    <property type="entry name" value="Tetratricopeptide repeat domain"/>
    <property type="match status" value="1"/>
</dbReference>
<keyword evidence="2" id="KW-1185">Reference proteome</keyword>
<name>A0ABT4L5W2_9SPHI</name>
<dbReference type="EMBL" id="JAPWGM010000001">
    <property type="protein sequence ID" value="MCZ4243312.1"/>
    <property type="molecule type" value="Genomic_DNA"/>
</dbReference>
<comment type="caution">
    <text evidence="1">The sequence shown here is derived from an EMBL/GenBank/DDBJ whole genome shotgun (WGS) entry which is preliminary data.</text>
</comment>
<evidence type="ECO:0008006" key="3">
    <source>
        <dbReference type="Google" id="ProtNLM"/>
    </source>
</evidence>
<protein>
    <recommendedName>
        <fullName evidence="3">Tetratricopeptide repeat protein</fullName>
    </recommendedName>
</protein>
<gene>
    <name evidence="1" type="ORF">O0955_04780</name>
</gene>
<dbReference type="RefSeq" id="WP_269426378.1">
    <property type="nucleotide sequence ID" value="NZ_JAPWGM010000001.1"/>
</dbReference>
<proteinExistence type="predicted"/>
<evidence type="ECO:0000313" key="1">
    <source>
        <dbReference type="EMBL" id="MCZ4243312.1"/>
    </source>
</evidence>
<dbReference type="SUPFAM" id="SSF48452">
    <property type="entry name" value="TPR-like"/>
    <property type="match status" value="1"/>
</dbReference>